<evidence type="ECO:0000313" key="1">
    <source>
        <dbReference type="EMBL" id="KAJ8033128.1"/>
    </source>
</evidence>
<proteinExistence type="predicted"/>
<dbReference type="Proteomes" id="UP001152320">
    <property type="component" value="Chromosome 11"/>
</dbReference>
<comment type="caution">
    <text evidence="1">The sequence shown here is derived from an EMBL/GenBank/DDBJ whole genome shotgun (WGS) entry which is preliminary data.</text>
</comment>
<keyword evidence="2" id="KW-1185">Reference proteome</keyword>
<evidence type="ECO:0000313" key="2">
    <source>
        <dbReference type="Proteomes" id="UP001152320"/>
    </source>
</evidence>
<organism evidence="1 2">
    <name type="scientific">Holothuria leucospilota</name>
    <name type="common">Black long sea cucumber</name>
    <name type="synonym">Mertensiothuria leucospilota</name>
    <dbReference type="NCBI Taxonomy" id="206669"/>
    <lineage>
        <taxon>Eukaryota</taxon>
        <taxon>Metazoa</taxon>
        <taxon>Echinodermata</taxon>
        <taxon>Eleutherozoa</taxon>
        <taxon>Echinozoa</taxon>
        <taxon>Holothuroidea</taxon>
        <taxon>Aspidochirotacea</taxon>
        <taxon>Aspidochirotida</taxon>
        <taxon>Holothuriidae</taxon>
        <taxon>Holothuria</taxon>
    </lineage>
</organism>
<protein>
    <submittedName>
        <fullName evidence="1">Uncharacterized protein</fullName>
    </submittedName>
</protein>
<dbReference type="EMBL" id="JAIZAY010000011">
    <property type="protein sequence ID" value="KAJ8033128.1"/>
    <property type="molecule type" value="Genomic_DNA"/>
</dbReference>
<name>A0A9Q1BUX4_HOLLE</name>
<dbReference type="AlphaFoldDB" id="A0A9Q1BUX4"/>
<gene>
    <name evidence="1" type="ORF">HOLleu_23272</name>
</gene>
<accession>A0A9Q1BUX4</accession>
<sequence>MGTYFAYPKKNLSFAFNMQSSGVSVGFALWRTELDEARSSEDQKGRRNVQSIVTNGAESKVTLGRVTKTVVEHEKLRGLRLNTLIQTYSMTYHILYNIQTGCTELEYLGFRRKIGHAEFHTTRSGLNLSRIHENSCPY</sequence>
<reference evidence="1" key="1">
    <citation type="submission" date="2021-10" db="EMBL/GenBank/DDBJ databases">
        <title>Tropical sea cucumber genome reveals ecological adaptation and Cuvierian tubules defense mechanism.</title>
        <authorList>
            <person name="Chen T."/>
        </authorList>
    </citation>
    <scope>NUCLEOTIDE SEQUENCE</scope>
    <source>
        <strain evidence="1">Nanhai2018</strain>
        <tissue evidence="1">Muscle</tissue>
    </source>
</reference>